<dbReference type="SUPFAM" id="SSF52172">
    <property type="entry name" value="CheY-like"/>
    <property type="match status" value="1"/>
</dbReference>
<reference evidence="4 5" key="1">
    <citation type="submission" date="2018-05" db="EMBL/GenBank/DDBJ databases">
        <title>Acuticoccus sediminis sp. nov., isolated from deep-sea sediment of Indian Ocean.</title>
        <authorList>
            <person name="Liu X."/>
            <person name="Lai Q."/>
            <person name="Du Y."/>
            <person name="Sun F."/>
            <person name="Zhang X."/>
            <person name="Wang S."/>
            <person name="Shao Z."/>
        </authorList>
    </citation>
    <scope>NUCLEOTIDE SEQUENCE [LARGE SCALE GENOMIC DNA]</scope>
    <source>
        <strain evidence="4 5">PTG4-2</strain>
    </source>
</reference>
<dbReference type="InterPro" id="IPR050595">
    <property type="entry name" value="Bact_response_regulator"/>
</dbReference>
<keyword evidence="5" id="KW-1185">Reference proteome</keyword>
<dbReference type="OrthoDB" id="9800897at2"/>
<keyword evidence="1 2" id="KW-0597">Phosphoprotein</keyword>
<dbReference type="PROSITE" id="PS50110">
    <property type="entry name" value="RESPONSE_REGULATORY"/>
    <property type="match status" value="1"/>
</dbReference>
<comment type="caution">
    <text evidence="4">The sequence shown here is derived from an EMBL/GenBank/DDBJ whole genome shotgun (WGS) entry which is preliminary data.</text>
</comment>
<evidence type="ECO:0000313" key="5">
    <source>
        <dbReference type="Proteomes" id="UP000249590"/>
    </source>
</evidence>
<gene>
    <name evidence="4" type="ORF">DLJ53_09530</name>
</gene>
<dbReference type="EMBL" id="QHHQ01000002">
    <property type="protein sequence ID" value="RAI01646.1"/>
    <property type="molecule type" value="Genomic_DNA"/>
</dbReference>
<dbReference type="PANTHER" id="PTHR44591:SF25">
    <property type="entry name" value="CHEMOTAXIS TWO-COMPONENT RESPONSE REGULATOR"/>
    <property type="match status" value="1"/>
</dbReference>
<evidence type="ECO:0000256" key="2">
    <source>
        <dbReference type="PROSITE-ProRule" id="PRU00169"/>
    </source>
</evidence>
<dbReference type="AlphaFoldDB" id="A0A8B2NP31"/>
<dbReference type="Pfam" id="PF00072">
    <property type="entry name" value="Response_reg"/>
    <property type="match status" value="1"/>
</dbReference>
<dbReference type="SMART" id="SM00448">
    <property type="entry name" value="REC"/>
    <property type="match status" value="1"/>
</dbReference>
<evidence type="ECO:0000256" key="1">
    <source>
        <dbReference type="ARBA" id="ARBA00022553"/>
    </source>
</evidence>
<dbReference type="GO" id="GO:0000160">
    <property type="term" value="P:phosphorelay signal transduction system"/>
    <property type="evidence" value="ECO:0007669"/>
    <property type="project" value="InterPro"/>
</dbReference>
<dbReference type="Proteomes" id="UP000249590">
    <property type="component" value="Unassembled WGS sequence"/>
</dbReference>
<evidence type="ECO:0000259" key="3">
    <source>
        <dbReference type="PROSITE" id="PS50110"/>
    </source>
</evidence>
<dbReference type="InterPro" id="IPR011006">
    <property type="entry name" value="CheY-like_superfamily"/>
</dbReference>
<dbReference type="Gene3D" id="3.40.50.2300">
    <property type="match status" value="1"/>
</dbReference>
<dbReference type="RefSeq" id="WP_111344647.1">
    <property type="nucleotide sequence ID" value="NZ_JAIWKD010000002.1"/>
</dbReference>
<sequence>MTLMVLVVDDEVDVEPLFRQRFRRDVRAGRFDLAFARSGEEALAVIEDATEVTLVLIFTDVNMPGMSGLELLPRARAARPDVPVIIVTAYGDAATEHDAFDKGAAGFLVKPIDFALVAQEIDKSLEVLR</sequence>
<organism evidence="4 5">
    <name type="scientific">Acuticoccus sediminis</name>
    <dbReference type="NCBI Taxonomy" id="2184697"/>
    <lineage>
        <taxon>Bacteria</taxon>
        <taxon>Pseudomonadati</taxon>
        <taxon>Pseudomonadota</taxon>
        <taxon>Alphaproteobacteria</taxon>
        <taxon>Hyphomicrobiales</taxon>
        <taxon>Amorphaceae</taxon>
        <taxon>Acuticoccus</taxon>
    </lineage>
</organism>
<evidence type="ECO:0000313" key="4">
    <source>
        <dbReference type="EMBL" id="RAI01646.1"/>
    </source>
</evidence>
<dbReference type="InterPro" id="IPR001789">
    <property type="entry name" value="Sig_transdc_resp-reg_receiver"/>
</dbReference>
<feature type="domain" description="Response regulatory" evidence="3">
    <location>
        <begin position="4"/>
        <end position="125"/>
    </location>
</feature>
<accession>A0A8B2NP31</accession>
<name>A0A8B2NP31_9HYPH</name>
<proteinExistence type="predicted"/>
<protein>
    <submittedName>
        <fullName evidence="4">Response regulator</fullName>
    </submittedName>
</protein>
<feature type="modified residue" description="4-aspartylphosphate" evidence="2">
    <location>
        <position position="60"/>
    </location>
</feature>
<dbReference type="PANTHER" id="PTHR44591">
    <property type="entry name" value="STRESS RESPONSE REGULATOR PROTEIN 1"/>
    <property type="match status" value="1"/>
</dbReference>